<evidence type="ECO:0000313" key="2">
    <source>
        <dbReference type="Proteomes" id="UP000002011"/>
    </source>
</evidence>
<gene>
    <name evidence="1" type="ordered locus">Dfer_5267</name>
</gene>
<evidence type="ECO:0000313" key="1">
    <source>
        <dbReference type="EMBL" id="ACT96461.1"/>
    </source>
</evidence>
<protein>
    <submittedName>
        <fullName evidence="1">Uncharacterized protein</fullName>
    </submittedName>
</protein>
<name>C6VT97_DYAFD</name>
<keyword evidence="2" id="KW-1185">Reference proteome</keyword>
<organism evidence="1 2">
    <name type="scientific">Dyadobacter fermentans (strain ATCC 700827 / DSM 18053 / CIP 107007 / KCTC 52180 / NS114)</name>
    <dbReference type="NCBI Taxonomy" id="471854"/>
    <lineage>
        <taxon>Bacteria</taxon>
        <taxon>Pseudomonadati</taxon>
        <taxon>Bacteroidota</taxon>
        <taxon>Cytophagia</taxon>
        <taxon>Cytophagales</taxon>
        <taxon>Spirosomataceae</taxon>
        <taxon>Dyadobacter</taxon>
    </lineage>
</organism>
<proteinExistence type="predicted"/>
<sequence length="256" mass="29459">MLLELVNEEVIHGALNIKSVRGFYIPEHGRWFEFDMTNVPIYDAVKPYLTSQNQKAEFLKDLNNQIGAGLSFSLQESGQFNVRIDKIIDADFEITANQSQGWQIFIHNYFRFFFDNVKGRFGHFWICESPAEALNVLWLATYVEGKEEHEYSENGTYDGLKRNDEGKIEFVIKPKDGEQPTQVETSSMEMKQLTLAFADGKFQAKSSAFLIFKDSLFSTSVVLMDEGLVKLEGEELIIEGINPFQMERDYENLMNV</sequence>
<dbReference type="HOGENOM" id="CLU_1084761_0_0_10"/>
<reference evidence="1 2" key="1">
    <citation type="journal article" date="2009" name="Stand. Genomic Sci.">
        <title>Complete genome sequence of Dyadobacter fermentans type strain (NS114).</title>
        <authorList>
            <person name="Lang E."/>
            <person name="Lapidus A."/>
            <person name="Chertkov O."/>
            <person name="Brettin T."/>
            <person name="Detter J.C."/>
            <person name="Han C."/>
            <person name="Copeland A."/>
            <person name="Glavina Del Rio T."/>
            <person name="Nolan M."/>
            <person name="Chen F."/>
            <person name="Lucas S."/>
            <person name="Tice H."/>
            <person name="Cheng J.F."/>
            <person name="Land M."/>
            <person name="Hauser L."/>
            <person name="Chang Y.J."/>
            <person name="Jeffries C.D."/>
            <person name="Kopitz M."/>
            <person name="Bruce D."/>
            <person name="Goodwin L."/>
            <person name="Pitluck S."/>
            <person name="Ovchinnikova G."/>
            <person name="Pati A."/>
            <person name="Ivanova N."/>
            <person name="Mavrommatis K."/>
            <person name="Chen A."/>
            <person name="Palaniappan K."/>
            <person name="Chain P."/>
            <person name="Bristow J."/>
            <person name="Eisen J.A."/>
            <person name="Markowitz V."/>
            <person name="Hugenholtz P."/>
            <person name="Goker M."/>
            <person name="Rohde M."/>
            <person name="Kyrpides N.C."/>
            <person name="Klenk H.P."/>
        </authorList>
    </citation>
    <scope>NUCLEOTIDE SEQUENCE [LARGE SCALE GENOMIC DNA]</scope>
    <source>
        <strain evidence="2">ATCC 700827 / DSM 18053 / CIP 107007 / KCTC 52180 / NS114</strain>
    </source>
</reference>
<dbReference type="AlphaFoldDB" id="C6VT97"/>
<dbReference type="Proteomes" id="UP000002011">
    <property type="component" value="Chromosome"/>
</dbReference>
<dbReference type="EMBL" id="CP001619">
    <property type="protein sequence ID" value="ACT96461.1"/>
    <property type="molecule type" value="Genomic_DNA"/>
</dbReference>
<accession>C6VT97</accession>
<dbReference type="KEGG" id="dfe:Dfer_5267"/>